<keyword evidence="10" id="KW-1133">Transmembrane helix</keyword>
<feature type="transmembrane region" description="Helical" evidence="10">
    <location>
        <begin position="280"/>
        <end position="302"/>
    </location>
</feature>
<dbReference type="Proteomes" id="UP000313849">
    <property type="component" value="Unassembled WGS sequence"/>
</dbReference>
<dbReference type="Pfam" id="PF07730">
    <property type="entry name" value="HisKA_3"/>
    <property type="match status" value="1"/>
</dbReference>
<keyword evidence="10" id="KW-0812">Transmembrane</keyword>
<feature type="transmembrane region" description="Helical" evidence="10">
    <location>
        <begin position="91"/>
        <end position="114"/>
    </location>
</feature>
<evidence type="ECO:0000256" key="8">
    <source>
        <dbReference type="ARBA" id="ARBA00023012"/>
    </source>
</evidence>
<evidence type="ECO:0000256" key="1">
    <source>
        <dbReference type="ARBA" id="ARBA00000085"/>
    </source>
</evidence>
<dbReference type="EMBL" id="VENP01000008">
    <property type="protein sequence ID" value="TNU76366.1"/>
    <property type="molecule type" value="Genomic_DNA"/>
</dbReference>
<feature type="region of interest" description="Disordered" evidence="9">
    <location>
        <begin position="1"/>
        <end position="30"/>
    </location>
</feature>
<gene>
    <name evidence="12" type="ORF">FH969_03800</name>
</gene>
<evidence type="ECO:0000256" key="4">
    <source>
        <dbReference type="ARBA" id="ARBA00022679"/>
    </source>
</evidence>
<dbReference type="InterPro" id="IPR050482">
    <property type="entry name" value="Sensor_HK_TwoCompSys"/>
</dbReference>
<keyword evidence="6 12" id="KW-0418">Kinase</keyword>
<comment type="catalytic activity">
    <reaction evidence="1">
        <text>ATP + protein L-histidine = ADP + protein N-phospho-L-histidine.</text>
        <dbReference type="EC" id="2.7.13.3"/>
    </reaction>
</comment>
<comment type="caution">
    <text evidence="12">The sequence shown here is derived from an EMBL/GenBank/DDBJ whole genome shotgun (WGS) entry which is preliminary data.</text>
</comment>
<name>A0A5C5BD83_9MICO</name>
<protein>
    <recommendedName>
        <fullName evidence="2">histidine kinase</fullName>
        <ecNumber evidence="2">2.7.13.3</ecNumber>
    </recommendedName>
</protein>
<feature type="transmembrane region" description="Helical" evidence="10">
    <location>
        <begin position="244"/>
        <end position="268"/>
    </location>
</feature>
<dbReference type="AlphaFoldDB" id="A0A5C5BD83"/>
<feature type="domain" description="Signal transduction histidine kinase subgroup 3 dimerisation and phosphoacceptor" evidence="11">
    <location>
        <begin position="488"/>
        <end position="554"/>
    </location>
</feature>
<feature type="transmembrane region" description="Helical" evidence="10">
    <location>
        <begin position="161"/>
        <end position="180"/>
    </location>
</feature>
<feature type="compositionally biased region" description="Low complexity" evidence="9">
    <location>
        <begin position="1"/>
        <end position="10"/>
    </location>
</feature>
<feature type="transmembrane region" description="Helical" evidence="10">
    <location>
        <begin position="63"/>
        <end position="84"/>
    </location>
</feature>
<keyword evidence="10" id="KW-0472">Membrane</keyword>
<feature type="transmembrane region" description="Helical" evidence="10">
    <location>
        <begin position="126"/>
        <end position="149"/>
    </location>
</feature>
<dbReference type="GO" id="GO:0005524">
    <property type="term" value="F:ATP binding"/>
    <property type="evidence" value="ECO:0007669"/>
    <property type="project" value="UniProtKB-KW"/>
</dbReference>
<dbReference type="GO" id="GO:0016020">
    <property type="term" value="C:membrane"/>
    <property type="evidence" value="ECO:0007669"/>
    <property type="project" value="InterPro"/>
</dbReference>
<evidence type="ECO:0000256" key="2">
    <source>
        <dbReference type="ARBA" id="ARBA00012438"/>
    </source>
</evidence>
<dbReference type="SUPFAM" id="SSF55874">
    <property type="entry name" value="ATPase domain of HSP90 chaperone/DNA topoisomerase II/histidine kinase"/>
    <property type="match status" value="1"/>
</dbReference>
<accession>A0A5C5BD83</accession>
<dbReference type="CDD" id="cd16917">
    <property type="entry name" value="HATPase_UhpB-NarQ-NarX-like"/>
    <property type="match status" value="1"/>
</dbReference>
<dbReference type="GO" id="GO:0000155">
    <property type="term" value="F:phosphorelay sensor kinase activity"/>
    <property type="evidence" value="ECO:0007669"/>
    <property type="project" value="InterPro"/>
</dbReference>
<evidence type="ECO:0000256" key="3">
    <source>
        <dbReference type="ARBA" id="ARBA00022553"/>
    </source>
</evidence>
<sequence length="691" mass="70324">MTTTARAGALPHGGAGASPPSRSGGRHPARPRAGVAVAIAAATPALAGGTLQLASGLPVTADILFLVVDVVVGVVYGAVAGVILSRRSHPVAWLVALTGAGGGVAALGGGWVSFTTTHPGLAGQDLAVALIGSAWVPGTLALFLVVPWLVRETPLGVVERVGLAAGIATTATLTVQRILAPMWDNGPILAAVVAVGLVTAASVAWRHRRGPVAERPGLGLLAAGTAVMAVSFLPLVFVPYTGGTLVLLVPVLHLVAQALFPAALLVTVLRTRMWGIDLAISRAVLAGLLTLGLVLVYAGLVWTASRVVGSSAVAQVVAAVGVVLAVDPIRRRLEVEVRRLVWGDATSPGRAALRIGATLSAESDAHEMLDRLASAVGESLRLESVELVLGEPRVTDGAGPLVAEVGRWGTPTSVPVRREVRRGVDGDSGASALGSLAVTPRPGERLDARTLEALSTLEPVVAVGLGLVRATAEVVRARDAATGARLAERRLIRRELHDGIGPWLSGLRLGLQGARNVLPTDPQAADAVLAALQAEVVKRVEDVRALSRSLLPPVLEERGLGAALGELVAQHATAGFAVELDVAPTAVTLGELDPRVAAAAYAVASEAVLNASRHSGATTCRLTVAVGSGGTLVVVCEDAGRGRIDAPDGVGSRSMRERVRELGGELAVGPCADGTGTRVHARVPLVPAEAP</sequence>
<evidence type="ECO:0000256" key="6">
    <source>
        <dbReference type="ARBA" id="ARBA00022777"/>
    </source>
</evidence>
<reference evidence="12 13" key="1">
    <citation type="submission" date="2019-06" db="EMBL/GenBank/DDBJ databases">
        <title>Draft genome sequence of Miniimonas arenae KCTC 19750T isolated from sea sand.</title>
        <authorList>
            <person name="Park S.-J."/>
        </authorList>
    </citation>
    <scope>NUCLEOTIDE SEQUENCE [LARGE SCALE GENOMIC DNA]</scope>
    <source>
        <strain evidence="12 13">KCTC 19750</strain>
    </source>
</reference>
<keyword evidence="7" id="KW-0067">ATP-binding</keyword>
<evidence type="ECO:0000256" key="7">
    <source>
        <dbReference type="ARBA" id="ARBA00022840"/>
    </source>
</evidence>
<keyword evidence="3" id="KW-0597">Phosphoprotein</keyword>
<dbReference type="Gene3D" id="3.30.565.10">
    <property type="entry name" value="Histidine kinase-like ATPase, C-terminal domain"/>
    <property type="match status" value="1"/>
</dbReference>
<evidence type="ECO:0000256" key="10">
    <source>
        <dbReference type="SAM" id="Phobius"/>
    </source>
</evidence>
<dbReference type="EC" id="2.7.13.3" evidence="2"/>
<feature type="transmembrane region" description="Helical" evidence="10">
    <location>
        <begin position="33"/>
        <end position="51"/>
    </location>
</feature>
<dbReference type="Gene3D" id="1.20.5.1930">
    <property type="match status" value="1"/>
</dbReference>
<keyword evidence="4" id="KW-0808">Transferase</keyword>
<organism evidence="12 13">
    <name type="scientific">Miniimonas arenae</name>
    <dbReference type="NCBI Taxonomy" id="676201"/>
    <lineage>
        <taxon>Bacteria</taxon>
        <taxon>Bacillati</taxon>
        <taxon>Actinomycetota</taxon>
        <taxon>Actinomycetes</taxon>
        <taxon>Micrococcales</taxon>
        <taxon>Beutenbergiaceae</taxon>
        <taxon>Miniimonas</taxon>
    </lineage>
</organism>
<dbReference type="InterPro" id="IPR036890">
    <property type="entry name" value="HATPase_C_sf"/>
</dbReference>
<evidence type="ECO:0000259" key="11">
    <source>
        <dbReference type="Pfam" id="PF07730"/>
    </source>
</evidence>
<dbReference type="RefSeq" id="WP_139986194.1">
    <property type="nucleotide sequence ID" value="NZ_VENP01000008.1"/>
</dbReference>
<feature type="transmembrane region" description="Helical" evidence="10">
    <location>
        <begin position="217"/>
        <end position="238"/>
    </location>
</feature>
<dbReference type="PANTHER" id="PTHR24421">
    <property type="entry name" value="NITRATE/NITRITE SENSOR PROTEIN NARX-RELATED"/>
    <property type="match status" value="1"/>
</dbReference>
<evidence type="ECO:0000256" key="9">
    <source>
        <dbReference type="SAM" id="MobiDB-lite"/>
    </source>
</evidence>
<feature type="transmembrane region" description="Helical" evidence="10">
    <location>
        <begin position="186"/>
        <end position="205"/>
    </location>
</feature>
<proteinExistence type="predicted"/>
<dbReference type="InterPro" id="IPR011712">
    <property type="entry name" value="Sig_transdc_His_kin_sub3_dim/P"/>
</dbReference>
<dbReference type="OrthoDB" id="227596at2"/>
<dbReference type="PANTHER" id="PTHR24421:SF10">
    <property type="entry name" value="NITRATE_NITRITE SENSOR PROTEIN NARQ"/>
    <property type="match status" value="1"/>
</dbReference>
<keyword evidence="13" id="KW-1185">Reference proteome</keyword>
<keyword evidence="5" id="KW-0547">Nucleotide-binding</keyword>
<keyword evidence="8" id="KW-0902">Two-component regulatory system</keyword>
<evidence type="ECO:0000256" key="5">
    <source>
        <dbReference type="ARBA" id="ARBA00022741"/>
    </source>
</evidence>
<dbReference type="GO" id="GO:0046983">
    <property type="term" value="F:protein dimerization activity"/>
    <property type="evidence" value="ECO:0007669"/>
    <property type="project" value="InterPro"/>
</dbReference>
<evidence type="ECO:0000313" key="13">
    <source>
        <dbReference type="Proteomes" id="UP000313849"/>
    </source>
</evidence>
<evidence type="ECO:0000313" key="12">
    <source>
        <dbReference type="EMBL" id="TNU76366.1"/>
    </source>
</evidence>